<evidence type="ECO:0000256" key="7">
    <source>
        <dbReference type="RuleBase" id="RU363032"/>
    </source>
</evidence>
<dbReference type="PANTHER" id="PTHR32243:SF18">
    <property type="entry name" value="INNER MEMBRANE ABC TRANSPORTER PERMEASE PROTEIN YCJP"/>
    <property type="match status" value="1"/>
</dbReference>
<feature type="transmembrane region" description="Helical" evidence="7">
    <location>
        <begin position="182"/>
        <end position="207"/>
    </location>
</feature>
<dbReference type="RefSeq" id="WP_369018287.1">
    <property type="nucleotide sequence ID" value="NZ_CP121689.1"/>
</dbReference>
<feature type="domain" description="ABC transmembrane type-1" evidence="8">
    <location>
        <begin position="70"/>
        <end position="261"/>
    </location>
</feature>
<dbReference type="Proteomes" id="UP001461341">
    <property type="component" value="Chromosome"/>
</dbReference>
<dbReference type="PROSITE" id="PS50928">
    <property type="entry name" value="ABC_TM1"/>
    <property type="match status" value="1"/>
</dbReference>
<dbReference type="InterPro" id="IPR035906">
    <property type="entry name" value="MetI-like_sf"/>
</dbReference>
<feature type="transmembrane region" description="Helical" evidence="7">
    <location>
        <begin position="108"/>
        <end position="129"/>
    </location>
</feature>
<dbReference type="SUPFAM" id="SSF161098">
    <property type="entry name" value="MetI-like"/>
    <property type="match status" value="1"/>
</dbReference>
<dbReference type="InterPro" id="IPR000515">
    <property type="entry name" value="MetI-like"/>
</dbReference>
<evidence type="ECO:0000256" key="2">
    <source>
        <dbReference type="ARBA" id="ARBA00022448"/>
    </source>
</evidence>
<evidence type="ECO:0000259" key="8">
    <source>
        <dbReference type="PROSITE" id="PS50928"/>
    </source>
</evidence>
<evidence type="ECO:0000256" key="4">
    <source>
        <dbReference type="ARBA" id="ARBA00022692"/>
    </source>
</evidence>
<feature type="transmembrane region" description="Helical" evidence="7">
    <location>
        <begin position="242"/>
        <end position="261"/>
    </location>
</feature>
<dbReference type="EMBL" id="CP121689">
    <property type="protein sequence ID" value="WZL76129.1"/>
    <property type="molecule type" value="Genomic_DNA"/>
</dbReference>
<dbReference type="Pfam" id="PF00528">
    <property type="entry name" value="BPD_transp_1"/>
    <property type="match status" value="1"/>
</dbReference>
<dbReference type="PANTHER" id="PTHR32243">
    <property type="entry name" value="MALTOSE TRANSPORT SYSTEM PERMEASE-RELATED"/>
    <property type="match status" value="1"/>
</dbReference>
<dbReference type="CDD" id="cd06261">
    <property type="entry name" value="TM_PBP2"/>
    <property type="match status" value="1"/>
</dbReference>
<feature type="transmembrane region" description="Helical" evidence="7">
    <location>
        <begin position="141"/>
        <end position="162"/>
    </location>
</feature>
<evidence type="ECO:0000256" key="3">
    <source>
        <dbReference type="ARBA" id="ARBA00022475"/>
    </source>
</evidence>
<organism evidence="9 10">
    <name type="scientific">Thermatribacter velox</name>
    <dbReference type="NCBI Taxonomy" id="3039681"/>
    <lineage>
        <taxon>Bacteria</taxon>
        <taxon>Pseudomonadati</taxon>
        <taxon>Atribacterota</taxon>
        <taxon>Atribacteria</taxon>
        <taxon>Atribacterales</taxon>
        <taxon>Thermatribacteraceae</taxon>
        <taxon>Thermatribacter</taxon>
    </lineage>
</organism>
<evidence type="ECO:0000313" key="10">
    <source>
        <dbReference type="Proteomes" id="UP001461341"/>
    </source>
</evidence>
<sequence length="276" mass="31102">MVKRKKLSIASRVSLFLFLVVVLFPFYWMLISSVKNFGELFAWPPVFWPRNWGIRAYAEALFSYGFINYALNSLYVTLLTVFLTLVISIAGAYAIARLRFPGRNLVSNLVLLVYTLPPVLLVIPLYLIVSRLRLQDNLNGLLVAYLSQTLPVGIYMLASYLVTIPRDIEEAALVDGCSRPQVVIKVILPLATPALTVVILYTFMIAWNEFLFAMVFLNSQEKFTLPIGLNHLFSGYHQPWDIIMAASMIITLPIIFLFLILERYIVGGITAGAVKG</sequence>
<proteinExistence type="inferred from homology"/>
<dbReference type="InterPro" id="IPR050901">
    <property type="entry name" value="BP-dep_ABC_trans_perm"/>
</dbReference>
<protein>
    <submittedName>
        <fullName evidence="9">Carbohydrate ABC transporter permease</fullName>
    </submittedName>
</protein>
<gene>
    <name evidence="9" type="ORF">QBE54_11240</name>
</gene>
<evidence type="ECO:0000256" key="5">
    <source>
        <dbReference type="ARBA" id="ARBA00022989"/>
    </source>
</evidence>
<evidence type="ECO:0000256" key="6">
    <source>
        <dbReference type="ARBA" id="ARBA00023136"/>
    </source>
</evidence>
<accession>A0ABZ2YE73</accession>
<keyword evidence="6 7" id="KW-0472">Membrane</keyword>
<feature type="transmembrane region" description="Helical" evidence="7">
    <location>
        <begin position="74"/>
        <end position="96"/>
    </location>
</feature>
<keyword evidence="2 7" id="KW-0813">Transport</keyword>
<name>A0ABZ2YE73_9BACT</name>
<keyword evidence="5 7" id="KW-1133">Transmembrane helix</keyword>
<comment type="subcellular location">
    <subcellularLocation>
        <location evidence="1 7">Cell membrane</location>
        <topology evidence="1 7">Multi-pass membrane protein</topology>
    </subcellularLocation>
</comment>
<reference evidence="9 10" key="1">
    <citation type="submission" date="2023-03" db="EMBL/GenBank/DDBJ databases">
        <title>Novel Species.</title>
        <authorList>
            <person name="Ma S."/>
        </authorList>
    </citation>
    <scope>NUCLEOTIDE SEQUENCE [LARGE SCALE GENOMIC DNA]</scope>
    <source>
        <strain evidence="9 10">B11</strain>
    </source>
</reference>
<feature type="transmembrane region" description="Helical" evidence="7">
    <location>
        <begin position="12"/>
        <end position="31"/>
    </location>
</feature>
<keyword evidence="4 7" id="KW-0812">Transmembrane</keyword>
<dbReference type="Gene3D" id="1.10.3720.10">
    <property type="entry name" value="MetI-like"/>
    <property type="match status" value="1"/>
</dbReference>
<comment type="similarity">
    <text evidence="7">Belongs to the binding-protein-dependent transport system permease family.</text>
</comment>
<evidence type="ECO:0000256" key="1">
    <source>
        <dbReference type="ARBA" id="ARBA00004651"/>
    </source>
</evidence>
<evidence type="ECO:0000313" key="9">
    <source>
        <dbReference type="EMBL" id="WZL76129.1"/>
    </source>
</evidence>
<keyword evidence="10" id="KW-1185">Reference proteome</keyword>
<keyword evidence="3" id="KW-1003">Cell membrane</keyword>